<dbReference type="AlphaFoldDB" id="A0A7M7KUL4"/>
<dbReference type="EnsemblMetazoa" id="XM_022816248">
    <property type="protein sequence ID" value="XP_022671983"/>
    <property type="gene ID" value="LOC111254896"/>
</dbReference>
<dbReference type="InParanoid" id="A0A7M7KUL4"/>
<reference evidence="2" key="1">
    <citation type="submission" date="2021-01" db="UniProtKB">
        <authorList>
            <consortium name="EnsemblMetazoa"/>
        </authorList>
    </citation>
    <scope>IDENTIFICATION</scope>
</reference>
<organism evidence="2 3">
    <name type="scientific">Varroa destructor</name>
    <name type="common">Honeybee mite</name>
    <dbReference type="NCBI Taxonomy" id="109461"/>
    <lineage>
        <taxon>Eukaryota</taxon>
        <taxon>Metazoa</taxon>
        <taxon>Ecdysozoa</taxon>
        <taxon>Arthropoda</taxon>
        <taxon>Chelicerata</taxon>
        <taxon>Arachnida</taxon>
        <taxon>Acari</taxon>
        <taxon>Parasitiformes</taxon>
        <taxon>Mesostigmata</taxon>
        <taxon>Gamasina</taxon>
        <taxon>Dermanyssoidea</taxon>
        <taxon>Varroidae</taxon>
        <taxon>Varroa</taxon>
    </lineage>
</organism>
<dbReference type="RefSeq" id="XP_022671985.1">
    <property type="nucleotide sequence ID" value="XM_022816250.1"/>
</dbReference>
<keyword evidence="1" id="KW-0732">Signal</keyword>
<dbReference type="EnsemblMetazoa" id="XM_022816249">
    <property type="protein sequence ID" value="XP_022671984"/>
    <property type="gene ID" value="LOC111254896"/>
</dbReference>
<keyword evidence="3" id="KW-1185">Reference proteome</keyword>
<dbReference type="EnsemblMetazoa" id="XM_022816250">
    <property type="protein sequence ID" value="XP_022671985"/>
    <property type="gene ID" value="LOC111254896"/>
</dbReference>
<protein>
    <submittedName>
        <fullName evidence="2">Uncharacterized protein</fullName>
    </submittedName>
</protein>
<feature type="signal peptide" evidence="1">
    <location>
        <begin position="1"/>
        <end position="21"/>
    </location>
</feature>
<evidence type="ECO:0000313" key="2">
    <source>
        <dbReference type="EnsemblMetazoa" id="XP_022671983"/>
    </source>
</evidence>
<name>A0A7M7KUL4_VARDE</name>
<evidence type="ECO:0000313" key="3">
    <source>
        <dbReference type="Proteomes" id="UP000594260"/>
    </source>
</evidence>
<dbReference type="RefSeq" id="XP_022671983.1">
    <property type="nucleotide sequence ID" value="XM_022816248.1"/>
</dbReference>
<dbReference type="RefSeq" id="XP_022671984.1">
    <property type="nucleotide sequence ID" value="XM_022816249.1"/>
</dbReference>
<dbReference type="GeneID" id="111254896"/>
<dbReference type="OrthoDB" id="377549at2759"/>
<dbReference type="Proteomes" id="UP000594260">
    <property type="component" value="Unplaced"/>
</dbReference>
<dbReference type="KEGG" id="vde:111254896"/>
<accession>A0A7M7KUL4</accession>
<proteinExistence type="predicted"/>
<feature type="chain" id="PRO_5036401554" evidence="1">
    <location>
        <begin position="22"/>
        <end position="233"/>
    </location>
</feature>
<sequence>MRMFDMFFYAMLWALLHYGTEILCVDVRAKLDFREESQLFAEMKSEFAVQGPCWVYAVERFEEKRKEPESQERLAFDFTNCFIEGAGVEGYFCKESQELITCEDFVRMQAGPHRHVYSVHFLQSQLLLAYLKELAHQRQTSRQLESSSKNTRLLSSKLATTSDLLLDSLKTEGEIAELKRLAVKSHAELRENLQGAERVFADLVDLVTQYKIIGVTTVGMMLYVANFVIGRVF</sequence>
<evidence type="ECO:0000256" key="1">
    <source>
        <dbReference type="SAM" id="SignalP"/>
    </source>
</evidence>